<dbReference type="HOGENOM" id="CLU_3430989_0_0_1"/>
<organism evidence="1 2">
    <name type="scientific">Pichia kudriavzevii</name>
    <name type="common">Yeast</name>
    <name type="synonym">Issatchenkia orientalis</name>
    <dbReference type="NCBI Taxonomy" id="4909"/>
    <lineage>
        <taxon>Eukaryota</taxon>
        <taxon>Fungi</taxon>
        <taxon>Dikarya</taxon>
        <taxon>Ascomycota</taxon>
        <taxon>Saccharomycotina</taxon>
        <taxon>Pichiomycetes</taxon>
        <taxon>Pichiales</taxon>
        <taxon>Pichiaceae</taxon>
        <taxon>Pichia</taxon>
    </lineage>
</organism>
<dbReference type="Proteomes" id="UP000029867">
    <property type="component" value="Unassembled WGS sequence"/>
</dbReference>
<reference evidence="2" key="1">
    <citation type="journal article" date="2014" name="Microb. Cell Fact.">
        <title>Exploiting Issatchenkia orientalis SD108 for succinic acid production.</title>
        <authorList>
            <person name="Xiao H."/>
            <person name="Shao Z."/>
            <person name="Jiang Y."/>
            <person name="Dole S."/>
            <person name="Zhao H."/>
        </authorList>
    </citation>
    <scope>NUCLEOTIDE SEQUENCE [LARGE SCALE GENOMIC DNA]</scope>
    <source>
        <strain evidence="2">SD108</strain>
    </source>
</reference>
<evidence type="ECO:0000313" key="1">
    <source>
        <dbReference type="EMBL" id="KGK34788.1"/>
    </source>
</evidence>
<evidence type="ECO:0000313" key="2">
    <source>
        <dbReference type="Proteomes" id="UP000029867"/>
    </source>
</evidence>
<sequence>MPLIENRVVSCKILPDKT</sequence>
<protein>
    <submittedName>
        <fullName evidence="1">Uncharacterized protein</fullName>
    </submittedName>
</protein>
<comment type="caution">
    <text evidence="1">The sequence shown here is derived from an EMBL/GenBank/DDBJ whole genome shotgun (WGS) entry which is preliminary data.</text>
</comment>
<gene>
    <name evidence="1" type="ORF">JL09_g6063</name>
</gene>
<accession>A0A099NPR7</accession>
<dbReference type="AlphaFoldDB" id="A0A099NPR7"/>
<name>A0A099NPR7_PICKU</name>
<dbReference type="EMBL" id="JQFK01001283">
    <property type="protein sequence ID" value="KGK34788.1"/>
    <property type="molecule type" value="Genomic_DNA"/>
</dbReference>
<proteinExistence type="predicted"/>